<feature type="domain" description="G-protein coupled receptors family 1 profile" evidence="13">
    <location>
        <begin position="74"/>
        <end position="373"/>
    </location>
</feature>
<feature type="transmembrane region" description="Helical" evidence="12">
    <location>
        <begin position="95"/>
        <end position="120"/>
    </location>
</feature>
<evidence type="ECO:0000256" key="6">
    <source>
        <dbReference type="ARBA" id="ARBA00023040"/>
    </source>
</evidence>
<dbReference type="PANTHER" id="PTHR24248">
    <property type="entry name" value="ADRENERGIC RECEPTOR-RELATED G-PROTEIN COUPLED RECEPTOR"/>
    <property type="match status" value="1"/>
</dbReference>
<keyword evidence="7 12" id="KW-0472">Membrane</keyword>
<keyword evidence="9 10" id="KW-0807">Transducer</keyword>
<keyword evidence="5 12" id="KW-1133">Transmembrane helix</keyword>
<feature type="transmembrane region" description="Helical" evidence="12">
    <location>
        <begin position="353"/>
        <end position="376"/>
    </location>
</feature>
<dbReference type="Proteomes" id="UP001497382">
    <property type="component" value="Unassembled WGS sequence"/>
</dbReference>
<comment type="subcellular location">
    <subcellularLocation>
        <location evidence="1">Cell membrane</location>
        <topology evidence="1">Multi-pass membrane protein</topology>
    </subcellularLocation>
</comment>
<evidence type="ECO:0000256" key="4">
    <source>
        <dbReference type="ARBA" id="ARBA00022692"/>
    </source>
</evidence>
<dbReference type="SMART" id="SM01381">
    <property type="entry name" value="7TM_GPCR_Srsx"/>
    <property type="match status" value="1"/>
</dbReference>
<dbReference type="GO" id="GO:0005886">
    <property type="term" value="C:plasma membrane"/>
    <property type="evidence" value="ECO:0007669"/>
    <property type="project" value="UniProtKB-SubCell"/>
</dbReference>
<dbReference type="Pfam" id="PF00001">
    <property type="entry name" value="7tm_1"/>
    <property type="match status" value="1"/>
</dbReference>
<dbReference type="GO" id="GO:0071880">
    <property type="term" value="P:adenylate cyclase-activating adrenergic receptor signaling pathway"/>
    <property type="evidence" value="ECO:0007669"/>
    <property type="project" value="TreeGrafter"/>
</dbReference>
<evidence type="ECO:0000313" key="14">
    <source>
        <dbReference type="EMBL" id="CAL1277330.1"/>
    </source>
</evidence>
<gene>
    <name evidence="14" type="ORF">LARSCL_LOCUS9166</name>
</gene>
<evidence type="ECO:0000256" key="8">
    <source>
        <dbReference type="ARBA" id="ARBA00023170"/>
    </source>
</evidence>
<evidence type="ECO:0000256" key="1">
    <source>
        <dbReference type="ARBA" id="ARBA00004651"/>
    </source>
</evidence>
<dbReference type="GO" id="GO:0004989">
    <property type="term" value="F:octopamine receptor activity"/>
    <property type="evidence" value="ECO:0007669"/>
    <property type="project" value="TreeGrafter"/>
</dbReference>
<dbReference type="CDD" id="cd15066">
    <property type="entry name" value="7tmA_DmOct-betaAR-like"/>
    <property type="match status" value="1"/>
</dbReference>
<protein>
    <recommendedName>
        <fullName evidence="13">G-protein coupled receptors family 1 profile domain-containing protein</fullName>
    </recommendedName>
</protein>
<dbReference type="Gene3D" id="1.20.1070.10">
    <property type="entry name" value="Rhodopsin 7-helix transmembrane proteins"/>
    <property type="match status" value="1"/>
</dbReference>
<organism evidence="14 15">
    <name type="scientific">Larinioides sclopetarius</name>
    <dbReference type="NCBI Taxonomy" id="280406"/>
    <lineage>
        <taxon>Eukaryota</taxon>
        <taxon>Metazoa</taxon>
        <taxon>Ecdysozoa</taxon>
        <taxon>Arthropoda</taxon>
        <taxon>Chelicerata</taxon>
        <taxon>Arachnida</taxon>
        <taxon>Araneae</taxon>
        <taxon>Araneomorphae</taxon>
        <taxon>Entelegynae</taxon>
        <taxon>Araneoidea</taxon>
        <taxon>Araneidae</taxon>
        <taxon>Larinioides</taxon>
    </lineage>
</organism>
<evidence type="ECO:0000256" key="9">
    <source>
        <dbReference type="ARBA" id="ARBA00023224"/>
    </source>
</evidence>
<evidence type="ECO:0000256" key="2">
    <source>
        <dbReference type="ARBA" id="ARBA00010663"/>
    </source>
</evidence>
<feature type="transmembrane region" description="Helical" evidence="12">
    <location>
        <begin position="222"/>
        <end position="243"/>
    </location>
</feature>
<dbReference type="PROSITE" id="PS00237">
    <property type="entry name" value="G_PROTEIN_RECEP_F1_1"/>
    <property type="match status" value="1"/>
</dbReference>
<dbReference type="PRINTS" id="PR00237">
    <property type="entry name" value="GPCRRHODOPSN"/>
</dbReference>
<keyword evidence="8 10" id="KW-0675">Receptor</keyword>
<evidence type="ECO:0000313" key="15">
    <source>
        <dbReference type="Proteomes" id="UP001497382"/>
    </source>
</evidence>
<reference evidence="14 15" key="1">
    <citation type="submission" date="2024-04" db="EMBL/GenBank/DDBJ databases">
        <authorList>
            <person name="Rising A."/>
            <person name="Reimegard J."/>
            <person name="Sonavane S."/>
            <person name="Akerstrom W."/>
            <person name="Nylinder S."/>
            <person name="Hedman E."/>
            <person name="Kallberg Y."/>
        </authorList>
    </citation>
    <scope>NUCLEOTIDE SEQUENCE [LARGE SCALE GENOMIC DNA]</scope>
</reference>
<keyword evidence="15" id="KW-1185">Reference proteome</keyword>
<dbReference type="PANTHER" id="PTHR24248:SF66">
    <property type="entry name" value="OCTOPAMINE RECEPTOR BETA-3R"/>
    <property type="match status" value="1"/>
</dbReference>
<feature type="region of interest" description="Disordered" evidence="11">
    <location>
        <begin position="272"/>
        <end position="309"/>
    </location>
</feature>
<keyword evidence="3" id="KW-1003">Cell membrane</keyword>
<feature type="transmembrane region" description="Helical" evidence="12">
    <location>
        <begin position="132"/>
        <end position="153"/>
    </location>
</feature>
<comment type="similarity">
    <text evidence="2 10">Belongs to the G-protein coupled receptor 1 family.</text>
</comment>
<evidence type="ECO:0000256" key="3">
    <source>
        <dbReference type="ARBA" id="ARBA00022475"/>
    </source>
</evidence>
<keyword evidence="6 10" id="KW-0297">G-protein coupled receptor</keyword>
<evidence type="ECO:0000256" key="11">
    <source>
        <dbReference type="SAM" id="MobiDB-lite"/>
    </source>
</evidence>
<dbReference type="AlphaFoldDB" id="A0AAV1ZZY9"/>
<keyword evidence="4 10" id="KW-0812">Transmembrane</keyword>
<evidence type="ECO:0000259" key="13">
    <source>
        <dbReference type="PROSITE" id="PS50262"/>
    </source>
</evidence>
<name>A0AAV1ZZY9_9ARAC</name>
<feature type="transmembrane region" description="Helical" evidence="12">
    <location>
        <begin position="319"/>
        <end position="341"/>
    </location>
</feature>
<dbReference type="EMBL" id="CAXIEN010000101">
    <property type="protein sequence ID" value="CAL1277330.1"/>
    <property type="molecule type" value="Genomic_DNA"/>
</dbReference>
<dbReference type="PROSITE" id="PS50262">
    <property type="entry name" value="G_PROTEIN_RECEP_F1_2"/>
    <property type="match status" value="1"/>
</dbReference>
<evidence type="ECO:0000256" key="12">
    <source>
        <dbReference type="SAM" id="Phobius"/>
    </source>
</evidence>
<evidence type="ECO:0000256" key="7">
    <source>
        <dbReference type="ARBA" id="ARBA00023136"/>
    </source>
</evidence>
<dbReference type="SUPFAM" id="SSF81321">
    <property type="entry name" value="Family A G protein-coupled receptor-like"/>
    <property type="match status" value="1"/>
</dbReference>
<comment type="caution">
    <text evidence="14">The sequence shown here is derived from an EMBL/GenBank/DDBJ whole genome shotgun (WGS) entry which is preliminary data.</text>
</comment>
<evidence type="ECO:0000256" key="5">
    <source>
        <dbReference type="ARBA" id="ARBA00022989"/>
    </source>
</evidence>
<dbReference type="GO" id="GO:0043410">
    <property type="term" value="P:positive regulation of MAPK cascade"/>
    <property type="evidence" value="ECO:0007669"/>
    <property type="project" value="TreeGrafter"/>
</dbReference>
<feature type="transmembrane region" description="Helical" evidence="12">
    <location>
        <begin position="62"/>
        <end position="83"/>
    </location>
</feature>
<evidence type="ECO:0000256" key="10">
    <source>
        <dbReference type="RuleBase" id="RU000688"/>
    </source>
</evidence>
<feature type="transmembrane region" description="Helical" evidence="12">
    <location>
        <begin position="173"/>
        <end position="198"/>
    </location>
</feature>
<dbReference type="InterPro" id="IPR000276">
    <property type="entry name" value="GPCR_Rhodpsn"/>
</dbReference>
<dbReference type="InterPro" id="IPR017452">
    <property type="entry name" value="GPCR_Rhodpsn_7TM"/>
</dbReference>
<feature type="region of interest" description="Disordered" evidence="11">
    <location>
        <begin position="470"/>
        <end position="492"/>
    </location>
</feature>
<proteinExistence type="inferred from homology"/>
<accession>A0AAV1ZZY9</accession>
<sequence length="492" mass="56048">MTESSFGTDYVTVFFNDTYQTALTMISDPSNESLSSVTTNITDSEEEVSTWESQLSLALKTMVVTTIIVCAIFGNILVITSVYRNHKLRITTNYFVVSLAFADTLVALLAMTFNASHMIAGKWLFNQTVCDFWNSCDVLFSTASIMHLCCISVDRYYAIIKPLEYPTKITGKLVAIMIASVWFSSGLISFIPIFLGWYTTDEYLQSRDLNPDVCDFRVNKPYAIISSSVSFWIPCFIMLFTYYKIYVEAVRQEKFMCKHQVGPAMMHNSARNSTDHSMAPNIHAPPHRNSHGDDPESGQSTPTKRSINKMKREHKAAKTLGIIMGAFILCWLPFFLWYVSISMCGDACYCPEIVVQVLFWIGYFNSSLNPIIYAYFNRDFRESFKDTIQTFICCCCKIPCLQSERAKAMHFNCAYRSTQDIGLVENKIKTYKGFSPVVPLLGAMFCYTLRMLHFQRLALWSDEERRGRSPELRRRRGASSRAGNFAPSFDLG</sequence>